<feature type="domain" description="MannoseP isomerase/GMP-like beta-helix" evidence="12">
    <location>
        <begin position="298"/>
        <end position="352"/>
    </location>
</feature>
<reference evidence="14" key="1">
    <citation type="submission" date="2016-10" db="EMBL/GenBank/DDBJ databases">
        <authorList>
            <person name="Varghese N."/>
            <person name="Submissions S."/>
        </authorList>
    </citation>
    <scope>NUCLEOTIDE SEQUENCE [LARGE SCALE GENOMIC DNA]</scope>
    <source>
        <strain evidence="14">DSM 241</strain>
    </source>
</reference>
<dbReference type="InterPro" id="IPR014710">
    <property type="entry name" value="RmlC-like_jellyroll"/>
</dbReference>
<dbReference type="GO" id="GO:0000271">
    <property type="term" value="P:polysaccharide biosynthetic process"/>
    <property type="evidence" value="ECO:0007669"/>
    <property type="project" value="InterPro"/>
</dbReference>
<dbReference type="InterPro" id="IPR054566">
    <property type="entry name" value="ManC/GMP-like_b-helix"/>
</dbReference>
<dbReference type="SUPFAM" id="SSF51182">
    <property type="entry name" value="RmlC-like cupins"/>
    <property type="match status" value="1"/>
</dbReference>
<evidence type="ECO:0000256" key="2">
    <source>
        <dbReference type="ARBA" id="ARBA00006115"/>
    </source>
</evidence>
<dbReference type="Gene3D" id="3.90.550.10">
    <property type="entry name" value="Spore Coat Polysaccharide Biosynthesis Protein SpsA, Chain A"/>
    <property type="match status" value="1"/>
</dbReference>
<dbReference type="Proteomes" id="UP000199256">
    <property type="component" value="Unassembled WGS sequence"/>
</dbReference>
<gene>
    <name evidence="13" type="ORF">SAMN05444515_101417</name>
</gene>
<comment type="pathway">
    <text evidence="1">Nucleotide-sugar biosynthesis; GDP-alpha-D-mannose biosynthesis; GDP-alpha-D-mannose from alpha-D-mannose 1-phosphate (GTP route): step 1/1.</text>
</comment>
<dbReference type="RefSeq" id="WP_090250183.1">
    <property type="nucleotide sequence ID" value="NZ_FOAA01000001.1"/>
</dbReference>
<keyword evidence="6" id="KW-0547">Nucleotide-binding</keyword>
<dbReference type="EC" id="2.7.7.13" evidence="3"/>
<accession>A0A1H7G384</accession>
<evidence type="ECO:0000259" key="10">
    <source>
        <dbReference type="Pfam" id="PF00483"/>
    </source>
</evidence>
<dbReference type="InterPro" id="IPR051161">
    <property type="entry name" value="Mannose-6P_isomerase_type2"/>
</dbReference>
<dbReference type="SUPFAM" id="SSF53448">
    <property type="entry name" value="Nucleotide-diphospho-sugar transferases"/>
    <property type="match status" value="1"/>
</dbReference>
<keyword evidence="7" id="KW-0342">GTP-binding</keyword>
<evidence type="ECO:0000259" key="12">
    <source>
        <dbReference type="Pfam" id="PF22640"/>
    </source>
</evidence>
<dbReference type="InterPro" id="IPR001538">
    <property type="entry name" value="Man6P_isomerase-2_C"/>
</dbReference>
<dbReference type="NCBIfam" id="TIGR01479">
    <property type="entry name" value="GMP_PMI"/>
    <property type="match status" value="1"/>
</dbReference>
<dbReference type="GO" id="GO:0009298">
    <property type="term" value="P:GDP-mannose biosynthetic process"/>
    <property type="evidence" value="ECO:0007669"/>
    <property type="project" value="UniProtKB-UniPathway"/>
</dbReference>
<evidence type="ECO:0000313" key="14">
    <source>
        <dbReference type="Proteomes" id="UP000199256"/>
    </source>
</evidence>
<keyword evidence="4 13" id="KW-0808">Transferase</keyword>
<proteinExistence type="inferred from homology"/>
<dbReference type="Gene3D" id="2.60.120.10">
    <property type="entry name" value="Jelly Rolls"/>
    <property type="match status" value="1"/>
</dbReference>
<sequence length="475" mass="52129">MESSVGIIPVILSGGAGTRLWPMSRQHFPKQFLPLTGQALTMLQATLARLPDASAMGAPVVICNDAHRFLVAEQLRQMGNEPGQIILEPVGRNTAPAVALAALEQTASGSDPILLVMPADHLVSNVEAFQKALEEAVSLAEQGGLITFGVVPTEPHTGYGYILAERTQEGLGASVKAFVEKPDQATAEDYLASGDYYWNSGMFVFRASVYLEELQQHAPDILEACRHAMASTQVDLDFLRVDREAFTACRSESIDYAVMEKTSRAVMVPLEAGWSDVGSWESLWSVGKQNGDGNVAVGDVMTVGARNCYVHSNHRLVAAVGVEDLIVVETSDAVLVMHKDRSQDVKEVVARLKAEGREESENHRCVARPWGSYEQIDMASRFQVKRITVKPGETLSLQMHYHRAEHWVVVRGTARITRGDEQFVLTENQSTFIPLGVTHRLENPGKIPLELIEVQSGSYLGEDDIVRFEDTYGRA</sequence>
<evidence type="ECO:0000256" key="8">
    <source>
        <dbReference type="ARBA" id="ARBA00047343"/>
    </source>
</evidence>
<comment type="similarity">
    <text evidence="2 9">Belongs to the mannose-6-phosphate isomerase type 2 family.</text>
</comment>
<organism evidence="13 14">
    <name type="scientific">Ectothiorhodospira marina</name>
    <dbReference type="NCBI Taxonomy" id="1396821"/>
    <lineage>
        <taxon>Bacteria</taxon>
        <taxon>Pseudomonadati</taxon>
        <taxon>Pseudomonadota</taxon>
        <taxon>Gammaproteobacteria</taxon>
        <taxon>Chromatiales</taxon>
        <taxon>Ectothiorhodospiraceae</taxon>
        <taxon>Ectothiorhodospira</taxon>
    </lineage>
</organism>
<name>A0A1H7G384_9GAMM</name>
<dbReference type="InterPro" id="IPR029044">
    <property type="entry name" value="Nucleotide-diphossugar_trans"/>
</dbReference>
<dbReference type="InterPro" id="IPR049577">
    <property type="entry name" value="GMPP_N"/>
</dbReference>
<keyword evidence="14" id="KW-1185">Reference proteome</keyword>
<evidence type="ECO:0000256" key="3">
    <source>
        <dbReference type="ARBA" id="ARBA00012387"/>
    </source>
</evidence>
<evidence type="ECO:0000256" key="6">
    <source>
        <dbReference type="ARBA" id="ARBA00022741"/>
    </source>
</evidence>
<dbReference type="Pfam" id="PF01050">
    <property type="entry name" value="MannoseP_isomer"/>
    <property type="match status" value="1"/>
</dbReference>
<comment type="catalytic activity">
    <reaction evidence="8">
        <text>alpha-D-mannose 1-phosphate + GTP + H(+) = GDP-alpha-D-mannose + diphosphate</text>
        <dbReference type="Rhea" id="RHEA:15229"/>
        <dbReference type="ChEBI" id="CHEBI:15378"/>
        <dbReference type="ChEBI" id="CHEBI:33019"/>
        <dbReference type="ChEBI" id="CHEBI:37565"/>
        <dbReference type="ChEBI" id="CHEBI:57527"/>
        <dbReference type="ChEBI" id="CHEBI:58409"/>
        <dbReference type="EC" id="2.7.7.13"/>
    </reaction>
</comment>
<dbReference type="PANTHER" id="PTHR46390:SF1">
    <property type="entry name" value="MANNOSE-1-PHOSPHATE GUANYLYLTRANSFERASE"/>
    <property type="match status" value="1"/>
</dbReference>
<evidence type="ECO:0000256" key="5">
    <source>
        <dbReference type="ARBA" id="ARBA00022695"/>
    </source>
</evidence>
<dbReference type="FunFam" id="2.60.120.10:FF:000032">
    <property type="entry name" value="Mannose-1-phosphate guanylyltransferase/mannose-6-phosphate isomerase"/>
    <property type="match status" value="1"/>
</dbReference>
<dbReference type="FunFam" id="3.90.550.10:FF:000046">
    <property type="entry name" value="Mannose-1-phosphate guanylyltransferase (GDP)"/>
    <property type="match status" value="1"/>
</dbReference>
<keyword evidence="5 13" id="KW-0548">Nucleotidyltransferase</keyword>
<dbReference type="PANTHER" id="PTHR46390">
    <property type="entry name" value="MANNOSE-1-PHOSPHATE GUANYLYLTRANSFERASE"/>
    <property type="match status" value="1"/>
</dbReference>
<dbReference type="InterPro" id="IPR011051">
    <property type="entry name" value="RmlC_Cupin_sf"/>
</dbReference>
<dbReference type="CDD" id="cd02213">
    <property type="entry name" value="cupin_PMI_typeII_C"/>
    <property type="match status" value="1"/>
</dbReference>
<dbReference type="GO" id="GO:0004475">
    <property type="term" value="F:mannose-1-phosphate guanylyltransferase (GTP) activity"/>
    <property type="evidence" value="ECO:0007669"/>
    <property type="project" value="UniProtKB-EC"/>
</dbReference>
<feature type="domain" description="Mannose-6-phosphate isomerase type II C-terminal" evidence="11">
    <location>
        <begin position="356"/>
        <end position="470"/>
    </location>
</feature>
<dbReference type="GO" id="GO:0005525">
    <property type="term" value="F:GTP binding"/>
    <property type="evidence" value="ECO:0007669"/>
    <property type="project" value="UniProtKB-KW"/>
</dbReference>
<dbReference type="CDD" id="cd02509">
    <property type="entry name" value="GDP-M1P_Guanylyltransferase"/>
    <property type="match status" value="1"/>
</dbReference>
<dbReference type="AlphaFoldDB" id="A0A1H7G384"/>
<evidence type="ECO:0000256" key="1">
    <source>
        <dbReference type="ARBA" id="ARBA00004823"/>
    </source>
</evidence>
<dbReference type="STRING" id="1396821.SAMN05444515_101417"/>
<dbReference type="OrthoDB" id="9806359at2"/>
<dbReference type="Pfam" id="PF00483">
    <property type="entry name" value="NTP_transferase"/>
    <property type="match status" value="1"/>
</dbReference>
<dbReference type="InterPro" id="IPR006375">
    <property type="entry name" value="Man1P_GuaTrfase/Man6P_Isoase"/>
</dbReference>
<dbReference type="UniPathway" id="UPA00126">
    <property type="reaction ID" value="UER00930"/>
</dbReference>
<protein>
    <recommendedName>
        <fullName evidence="3">mannose-1-phosphate guanylyltransferase</fullName>
        <ecNumber evidence="3">2.7.7.13</ecNumber>
    </recommendedName>
</protein>
<evidence type="ECO:0000259" key="11">
    <source>
        <dbReference type="Pfam" id="PF01050"/>
    </source>
</evidence>
<keyword evidence="13" id="KW-0413">Isomerase</keyword>
<dbReference type="InterPro" id="IPR005835">
    <property type="entry name" value="NTP_transferase_dom"/>
</dbReference>
<evidence type="ECO:0000256" key="9">
    <source>
        <dbReference type="RuleBase" id="RU004190"/>
    </source>
</evidence>
<feature type="domain" description="Nucleotidyl transferase" evidence="10">
    <location>
        <begin position="9"/>
        <end position="288"/>
    </location>
</feature>
<evidence type="ECO:0000256" key="4">
    <source>
        <dbReference type="ARBA" id="ARBA00022679"/>
    </source>
</evidence>
<dbReference type="Pfam" id="PF22640">
    <property type="entry name" value="ManC_GMP_beta-helix"/>
    <property type="match status" value="1"/>
</dbReference>
<dbReference type="GO" id="GO:0016853">
    <property type="term" value="F:isomerase activity"/>
    <property type="evidence" value="ECO:0007669"/>
    <property type="project" value="UniProtKB-KW"/>
</dbReference>
<evidence type="ECO:0000256" key="7">
    <source>
        <dbReference type="ARBA" id="ARBA00023134"/>
    </source>
</evidence>
<evidence type="ECO:0000313" key="13">
    <source>
        <dbReference type="EMBL" id="SEK32578.1"/>
    </source>
</evidence>
<dbReference type="EMBL" id="FOAA01000001">
    <property type="protein sequence ID" value="SEK32578.1"/>
    <property type="molecule type" value="Genomic_DNA"/>
</dbReference>